<dbReference type="GO" id="GO:0003700">
    <property type="term" value="F:DNA-binding transcription factor activity"/>
    <property type="evidence" value="ECO:0007669"/>
    <property type="project" value="TreeGrafter"/>
</dbReference>
<keyword evidence="1" id="KW-0238">DNA-binding</keyword>
<organism evidence="2 3">
    <name type="scientific">Lujinxingia litoralis</name>
    <dbReference type="NCBI Taxonomy" id="2211119"/>
    <lineage>
        <taxon>Bacteria</taxon>
        <taxon>Deltaproteobacteria</taxon>
        <taxon>Bradymonadales</taxon>
        <taxon>Lujinxingiaceae</taxon>
        <taxon>Lujinxingia</taxon>
    </lineage>
</organism>
<evidence type="ECO:0008006" key="4">
    <source>
        <dbReference type="Google" id="ProtNLM"/>
    </source>
</evidence>
<dbReference type="InterPro" id="IPR000944">
    <property type="entry name" value="Tscrpt_reg_Rrf2"/>
</dbReference>
<dbReference type="Gene3D" id="1.10.10.10">
    <property type="entry name" value="Winged helix-like DNA-binding domain superfamily/Winged helix DNA-binding domain"/>
    <property type="match status" value="1"/>
</dbReference>
<accession>A0A328C8E6</accession>
<dbReference type="PANTHER" id="PTHR33221">
    <property type="entry name" value="WINGED HELIX-TURN-HELIX TRANSCRIPTIONAL REGULATOR, RRF2 FAMILY"/>
    <property type="match status" value="1"/>
</dbReference>
<dbReference type="Pfam" id="PF02082">
    <property type="entry name" value="Rrf2"/>
    <property type="match status" value="1"/>
</dbReference>
<proteinExistence type="predicted"/>
<dbReference type="Proteomes" id="UP000249169">
    <property type="component" value="Unassembled WGS sequence"/>
</dbReference>
<evidence type="ECO:0000313" key="2">
    <source>
        <dbReference type="EMBL" id="RAL21636.1"/>
    </source>
</evidence>
<gene>
    <name evidence="2" type="ORF">DL240_12320</name>
</gene>
<dbReference type="NCBIfam" id="TIGR00738">
    <property type="entry name" value="rrf2_super"/>
    <property type="match status" value="1"/>
</dbReference>
<reference evidence="2 3" key="1">
    <citation type="submission" date="2018-05" db="EMBL/GenBank/DDBJ databases">
        <title>Lujinxingia marina gen. nov. sp. nov., a new facultative anaerobic member of the class Deltaproteobacteria, and proposal of Lujinxingaceae fam. nov.</title>
        <authorList>
            <person name="Li C.-M."/>
        </authorList>
    </citation>
    <scope>NUCLEOTIDE SEQUENCE [LARGE SCALE GENOMIC DNA]</scope>
    <source>
        <strain evidence="2 3">B210</strain>
    </source>
</reference>
<dbReference type="InterPro" id="IPR036388">
    <property type="entry name" value="WH-like_DNA-bd_sf"/>
</dbReference>
<dbReference type="AlphaFoldDB" id="A0A328C8E6"/>
<evidence type="ECO:0000313" key="3">
    <source>
        <dbReference type="Proteomes" id="UP000249169"/>
    </source>
</evidence>
<dbReference type="InterPro" id="IPR036390">
    <property type="entry name" value="WH_DNA-bd_sf"/>
</dbReference>
<dbReference type="EMBL" id="QHKO01000005">
    <property type="protein sequence ID" value="RAL21636.1"/>
    <property type="molecule type" value="Genomic_DNA"/>
</dbReference>
<keyword evidence="3" id="KW-1185">Reference proteome</keyword>
<evidence type="ECO:0000256" key="1">
    <source>
        <dbReference type="ARBA" id="ARBA00023125"/>
    </source>
</evidence>
<dbReference type="GO" id="GO:0005829">
    <property type="term" value="C:cytosol"/>
    <property type="evidence" value="ECO:0007669"/>
    <property type="project" value="TreeGrafter"/>
</dbReference>
<protein>
    <recommendedName>
        <fullName evidence="4">Rrf2 family transcriptional regulator</fullName>
    </recommendedName>
</protein>
<name>A0A328C8E6_9DELT</name>
<dbReference type="PROSITE" id="PS51197">
    <property type="entry name" value="HTH_RRF2_2"/>
    <property type="match status" value="1"/>
</dbReference>
<sequence length="203" mass="23038">MQPWWRHWGRRSWARCWSRCSDASGVRTRLRKAPERDVSAVGRRWLPPVEESVMEISARTMYGLRALVTLAGARTCDPMSIQSIAEEEDLPGKFLEGIMADLKRGGFVRSKRGANGGYMLSRPASEITLLSVIRHLDGPVAPLGYEDRSRADGEATERQRAFGPVWCEIREATIRVLECYSIQSIADSVPELRLEDFRPNYQI</sequence>
<comment type="caution">
    <text evidence="2">The sequence shown here is derived from an EMBL/GenBank/DDBJ whole genome shotgun (WGS) entry which is preliminary data.</text>
</comment>
<dbReference type="SUPFAM" id="SSF46785">
    <property type="entry name" value="Winged helix' DNA-binding domain"/>
    <property type="match status" value="1"/>
</dbReference>
<dbReference type="PANTHER" id="PTHR33221:SF5">
    <property type="entry name" value="HTH-TYPE TRANSCRIPTIONAL REGULATOR ISCR"/>
    <property type="match status" value="1"/>
</dbReference>
<dbReference type="GO" id="GO:0003677">
    <property type="term" value="F:DNA binding"/>
    <property type="evidence" value="ECO:0007669"/>
    <property type="project" value="UniProtKB-KW"/>
</dbReference>